<gene>
    <name evidence="2" type="ORF">DCC88_10055</name>
</gene>
<sequence length="146" mass="15760">MFSKAKETKVLSSFQSIETVNKKYKGVPFSLLGSQTSFQGKVILKGEARLAGQIEGTIISEDVLILEEPALIKGEIQGVIVEVSGVFEGKLHASDLLRLTSTARVEGDIAAYRLIVEEGAKLIGKIASLEPPRHLKDEIPLTIVSS</sequence>
<dbReference type="Proteomes" id="UP000253934">
    <property type="component" value="Unassembled WGS sequence"/>
</dbReference>
<comment type="similarity">
    <text evidence="1">Belongs to the bactofilin family.</text>
</comment>
<dbReference type="PANTHER" id="PTHR35024">
    <property type="entry name" value="HYPOTHETICAL CYTOSOLIC PROTEIN"/>
    <property type="match status" value="1"/>
</dbReference>
<dbReference type="RefSeq" id="WP_338636375.1">
    <property type="nucleotide sequence ID" value="NZ_CP146516.1"/>
</dbReference>
<dbReference type="Pfam" id="PF04519">
    <property type="entry name" value="Bactofilin"/>
    <property type="match status" value="1"/>
</dbReference>
<accession>A0A369KPF3</accession>
<keyword evidence="3" id="KW-1185">Reference proteome</keyword>
<organism evidence="2 3">
    <name type="scientific">Spirobacillus cienkowskii</name>
    <dbReference type="NCBI Taxonomy" id="495820"/>
    <lineage>
        <taxon>Bacteria</taxon>
        <taxon>Pseudomonadati</taxon>
        <taxon>Bdellovibrionota</taxon>
        <taxon>Oligoflexia</taxon>
        <taxon>Silvanigrellales</taxon>
        <taxon>Spirobacillus</taxon>
    </lineage>
</organism>
<evidence type="ECO:0000313" key="2">
    <source>
        <dbReference type="EMBL" id="RDB35442.1"/>
    </source>
</evidence>
<evidence type="ECO:0000313" key="3">
    <source>
        <dbReference type="Proteomes" id="UP000253934"/>
    </source>
</evidence>
<evidence type="ECO:0000256" key="1">
    <source>
        <dbReference type="ARBA" id="ARBA00044755"/>
    </source>
</evidence>
<comment type="caution">
    <text evidence="2">The sequence shown here is derived from an EMBL/GenBank/DDBJ whole genome shotgun (WGS) entry which is preliminary data.</text>
</comment>
<dbReference type="AlphaFoldDB" id="A0A369KPF3"/>
<proteinExistence type="inferred from homology"/>
<dbReference type="InterPro" id="IPR007607">
    <property type="entry name" value="BacA/B"/>
</dbReference>
<dbReference type="PANTHER" id="PTHR35024:SF4">
    <property type="entry name" value="POLYMER-FORMING CYTOSKELETAL PROTEIN"/>
    <property type="match status" value="1"/>
</dbReference>
<dbReference type="EMBL" id="QOVW01000085">
    <property type="protein sequence ID" value="RDB35442.1"/>
    <property type="molecule type" value="Genomic_DNA"/>
</dbReference>
<protein>
    <submittedName>
        <fullName evidence="2">Polymer-forming cytoskeletal protein</fullName>
    </submittedName>
</protein>
<reference evidence="2" key="1">
    <citation type="submission" date="2018-04" db="EMBL/GenBank/DDBJ databases">
        <title>Draft genome sequence of the Candidatus Spirobacillus cienkowskii, a pathogen of freshwater Daphnia species, reconstructed from hemolymph metagenomic reads.</title>
        <authorList>
            <person name="Bresciani L."/>
            <person name="Lemos L.N."/>
            <person name="Wale N."/>
            <person name="Lin J.Y."/>
            <person name="Fernandes G.R."/>
            <person name="Duffy M.A."/>
            <person name="Rodrigues J.M."/>
        </authorList>
    </citation>
    <scope>NUCLEOTIDE SEQUENCE [LARGE SCALE GENOMIC DNA]</scope>
    <source>
        <strain evidence="2">Binning01</strain>
    </source>
</reference>
<name>A0A369KPF3_9BACT</name>